<comment type="similarity">
    <text evidence="3">Belongs to the DegT/DnrJ/EryC1 family.</text>
</comment>
<reference evidence="4 5" key="1">
    <citation type="submission" date="2019-09" db="EMBL/GenBank/DDBJ databases">
        <title>Draft genome sequences of 48 bacterial type strains from the CCUG.</title>
        <authorList>
            <person name="Tunovic T."/>
            <person name="Pineiro-Iglesias B."/>
            <person name="Unosson C."/>
            <person name="Inganas E."/>
            <person name="Ohlen M."/>
            <person name="Cardew S."/>
            <person name="Jensie-Markopoulos S."/>
            <person name="Salva-Serra F."/>
            <person name="Jaen-Luchoro D."/>
            <person name="Karlsson R."/>
            <person name="Svensson-Stadler L."/>
            <person name="Chun J."/>
            <person name="Moore E."/>
        </authorList>
    </citation>
    <scope>NUCLEOTIDE SEQUENCE [LARGE SCALE GENOMIC DNA]</scope>
    <source>
        <strain evidence="4 5">CCUG 30977</strain>
    </source>
</reference>
<dbReference type="CDD" id="cd00616">
    <property type="entry name" value="AHBA_syn"/>
    <property type="match status" value="1"/>
</dbReference>
<feature type="active site" description="Proton acceptor" evidence="1">
    <location>
        <position position="210"/>
    </location>
</feature>
<dbReference type="PANTHER" id="PTHR30244">
    <property type="entry name" value="TRANSAMINASE"/>
    <property type="match status" value="1"/>
</dbReference>
<name>A0A643FH10_IDEDE</name>
<dbReference type="GO" id="GO:0008483">
    <property type="term" value="F:transaminase activity"/>
    <property type="evidence" value="ECO:0007669"/>
    <property type="project" value="UniProtKB-KW"/>
</dbReference>
<dbReference type="EMBL" id="VZPB01000002">
    <property type="protein sequence ID" value="KAB0585093.1"/>
    <property type="molecule type" value="Genomic_DNA"/>
</dbReference>
<dbReference type="AlphaFoldDB" id="A0A643FH10"/>
<keyword evidence="5" id="KW-1185">Reference proteome</keyword>
<evidence type="ECO:0000256" key="1">
    <source>
        <dbReference type="PIRSR" id="PIRSR000390-1"/>
    </source>
</evidence>
<gene>
    <name evidence="4" type="ORF">F7Q92_00975</name>
</gene>
<dbReference type="Pfam" id="PF01041">
    <property type="entry name" value="DegT_DnrJ_EryC1"/>
    <property type="match status" value="1"/>
</dbReference>
<dbReference type="SUPFAM" id="SSF53383">
    <property type="entry name" value="PLP-dependent transferases"/>
    <property type="match status" value="1"/>
</dbReference>
<evidence type="ECO:0000256" key="2">
    <source>
        <dbReference type="PIRSR" id="PIRSR000390-2"/>
    </source>
</evidence>
<comment type="caution">
    <text evidence="4">The sequence shown here is derived from an EMBL/GenBank/DDBJ whole genome shotgun (WGS) entry which is preliminary data.</text>
</comment>
<dbReference type="InterPro" id="IPR000653">
    <property type="entry name" value="DegT/StrS_aminotransferase"/>
</dbReference>
<dbReference type="GO" id="GO:0000271">
    <property type="term" value="P:polysaccharide biosynthetic process"/>
    <property type="evidence" value="ECO:0007669"/>
    <property type="project" value="TreeGrafter"/>
</dbReference>
<dbReference type="Gene3D" id="3.90.1150.10">
    <property type="entry name" value="Aspartate Aminotransferase, domain 1"/>
    <property type="match status" value="1"/>
</dbReference>
<evidence type="ECO:0000256" key="3">
    <source>
        <dbReference type="RuleBase" id="RU004508"/>
    </source>
</evidence>
<keyword evidence="4" id="KW-0032">Aminotransferase</keyword>
<dbReference type="InterPro" id="IPR015421">
    <property type="entry name" value="PyrdxlP-dep_Trfase_major"/>
</dbReference>
<dbReference type="PANTHER" id="PTHR30244:SF42">
    <property type="entry name" value="UDP-2-ACETAMIDO-2-DEOXY-3-OXO-D-GLUCURONATE AMINOTRANSFERASE"/>
    <property type="match status" value="1"/>
</dbReference>
<proteinExistence type="inferred from homology"/>
<dbReference type="Gene3D" id="3.40.640.10">
    <property type="entry name" value="Type I PLP-dependent aspartate aminotransferase-like (Major domain)"/>
    <property type="match status" value="1"/>
</dbReference>
<evidence type="ECO:0000313" key="4">
    <source>
        <dbReference type="EMBL" id="KAB0585093.1"/>
    </source>
</evidence>
<accession>A0A643FH10</accession>
<sequence>MQFIDLKAQYAALKADIDAAIQQVLDHGQYIMGPEVAQLETALAARVGVGHCVTVASGTEALLIALMALDLQPGDEVITSPFTFAATAEVIALLGGVPVFVDVEPDTGLIDAGRIEAAITPRTRALMPVSLYGQVPDMDAINAIAARHGLPVIEDAAQSFGAKYTMAPTPSSGMAAPQGGSPALGRPGGGRVAHSCGVSTIGCTSFFPSKPLGCYGDGGALFTDDARLAQAAREIRVHGQSARYTHTRVGVGGRMDTIQCAVLLAKLPRLDWELQRRRELGARYHALLADVNVGLLTVREGRDSVWGQYTVTVADRPAVQAALKAVGIPTAVHYPRPLHQQVAYERFAPAGGCPVAEQLAQQVMSLPMSPDLGEADQDRVVAALAAALGRRS</sequence>
<dbReference type="Proteomes" id="UP000430120">
    <property type="component" value="Unassembled WGS sequence"/>
</dbReference>
<keyword evidence="2 3" id="KW-0663">Pyridoxal phosphate</keyword>
<dbReference type="InterPro" id="IPR015424">
    <property type="entry name" value="PyrdxlP-dep_Trfase"/>
</dbReference>
<protein>
    <submittedName>
        <fullName evidence="4">DegT/DnrJ/EryC1/StrS family aminotransferase</fullName>
    </submittedName>
</protein>
<dbReference type="OrthoDB" id="9804264at2"/>
<feature type="modified residue" description="N6-(pyridoxal phosphate)lysine" evidence="2">
    <location>
        <position position="210"/>
    </location>
</feature>
<evidence type="ECO:0000313" key="5">
    <source>
        <dbReference type="Proteomes" id="UP000430120"/>
    </source>
</evidence>
<keyword evidence="4" id="KW-0808">Transferase</keyword>
<dbReference type="GO" id="GO:0030170">
    <property type="term" value="F:pyridoxal phosphate binding"/>
    <property type="evidence" value="ECO:0007669"/>
    <property type="project" value="TreeGrafter"/>
</dbReference>
<dbReference type="PIRSF" id="PIRSF000390">
    <property type="entry name" value="PLP_StrS"/>
    <property type="match status" value="1"/>
</dbReference>
<organism evidence="4 5">
    <name type="scientific">Ideonella dechloratans</name>
    <dbReference type="NCBI Taxonomy" id="36863"/>
    <lineage>
        <taxon>Bacteria</taxon>
        <taxon>Pseudomonadati</taxon>
        <taxon>Pseudomonadota</taxon>
        <taxon>Betaproteobacteria</taxon>
        <taxon>Burkholderiales</taxon>
        <taxon>Sphaerotilaceae</taxon>
        <taxon>Ideonella</taxon>
    </lineage>
</organism>
<dbReference type="InterPro" id="IPR015422">
    <property type="entry name" value="PyrdxlP-dep_Trfase_small"/>
</dbReference>
<dbReference type="RefSeq" id="WP_151122079.1">
    <property type="nucleotide sequence ID" value="NZ_CP088081.1"/>
</dbReference>